<dbReference type="Gene3D" id="1.25.40.10">
    <property type="entry name" value="Tetratricopeptide repeat domain"/>
    <property type="match status" value="2"/>
</dbReference>
<dbReference type="Proteomes" id="UP000604730">
    <property type="component" value="Unassembled WGS sequence"/>
</dbReference>
<dbReference type="Pfam" id="PF01381">
    <property type="entry name" value="HTH_3"/>
    <property type="match status" value="2"/>
</dbReference>
<gene>
    <name evidence="2" type="ORF">JJN12_07865</name>
</gene>
<feature type="domain" description="HTH cro/C1-type" evidence="1">
    <location>
        <begin position="314"/>
        <end position="365"/>
    </location>
</feature>
<dbReference type="InterPro" id="IPR011990">
    <property type="entry name" value="TPR-like_helical_dom_sf"/>
</dbReference>
<dbReference type="RefSeq" id="WP_208429157.1">
    <property type="nucleotide sequence ID" value="NZ_JAEPRJ010000001.1"/>
</dbReference>
<dbReference type="InterPro" id="IPR053163">
    <property type="entry name" value="HTH-type_regulator_Rgg"/>
</dbReference>
<protein>
    <submittedName>
        <fullName evidence="2">Helix-turn-helix domain-containing protein</fullName>
    </submittedName>
</protein>
<dbReference type="PROSITE" id="PS50943">
    <property type="entry name" value="HTH_CROC1"/>
    <property type="match status" value="2"/>
</dbReference>
<reference evidence="2 3" key="1">
    <citation type="submission" date="2021-01" db="EMBL/GenBank/DDBJ databases">
        <title>Isolation and description of Catonella massiliensis sp. nov., a novel Catonella species, isolated from a stable periodontitis subject.</title>
        <authorList>
            <person name="Antezack A."/>
            <person name="Boxberger M."/>
            <person name="La Scola B."/>
            <person name="Monnet-Corti V."/>
        </authorList>
    </citation>
    <scope>NUCLEOTIDE SEQUENCE [LARGE SCALE GENOMIC DNA]</scope>
    <source>
        <strain evidence="2 3">Marseille-Q4567</strain>
    </source>
</reference>
<comment type="caution">
    <text evidence="2">The sequence shown here is derived from an EMBL/GenBank/DDBJ whole genome shotgun (WGS) entry which is preliminary data.</text>
</comment>
<accession>A0ABS1J0V6</accession>
<evidence type="ECO:0000259" key="1">
    <source>
        <dbReference type="PROSITE" id="PS50943"/>
    </source>
</evidence>
<keyword evidence="3" id="KW-1185">Reference proteome</keyword>
<evidence type="ECO:0000313" key="2">
    <source>
        <dbReference type="EMBL" id="MBK5897690.1"/>
    </source>
</evidence>
<dbReference type="SMART" id="SM00530">
    <property type="entry name" value="HTH_XRE"/>
    <property type="match status" value="2"/>
</dbReference>
<dbReference type="EMBL" id="JAEPRJ010000001">
    <property type="protein sequence ID" value="MBK5897690.1"/>
    <property type="molecule type" value="Genomic_DNA"/>
</dbReference>
<feature type="domain" description="HTH cro/C1-type" evidence="1">
    <location>
        <begin position="16"/>
        <end position="69"/>
    </location>
</feature>
<evidence type="ECO:0000313" key="3">
    <source>
        <dbReference type="Proteomes" id="UP000604730"/>
    </source>
</evidence>
<proteinExistence type="predicted"/>
<dbReference type="CDD" id="cd00093">
    <property type="entry name" value="HTH_XRE"/>
    <property type="match status" value="2"/>
</dbReference>
<sequence length="596" mass="71230">MNNSNCKYTDNPSYILKNIREALGMSAKEIYEGLCCRSTYDRYESGENEISLTRLFFLLERMGVSNERFEVMIPDYVYEFYQWYENCMKLVEKRDWEGLVCESKRFDELVLEDEDIQIAYRDYIEYIIARYGEKDNNKAYSMIMKALNHTVKDVEAIVEEKKRLSVFEWNLFINLYDLKYEMNPDKNADITDILYDVYNYYRVNVTDKFIIYKTLPRLALTMLLNDRGSLTLHKRIELEEESLKVLTKYYCWVGLPEVLRLLSKDAKTLHARTVYAKHREALVSILNKYGFSEDFRTEVFRESYPLSMLLSDNLKAYRQKMGLTMEEVSDDICAFESYSRYERGVKYPKRKKLEKLAERLGMEWFLIRAEIDVDDYESLLLATECRQLIATQEMDAFREKIELLRDKIDMDIIKNQILVGFFELLTKKDSGVSKEELDHLFSIIECKLEEDLFHSRVEIDALNYIAGFEAEKNLETGIKIVKGIIDNEKRKRMLDWRYTSLSKGNLTCMYNDSRRYDESYTICRELMDEMIIKDYTFPLMNVLSCLIEAKEEKGNIEQAMEMCKILFYISELYQRHDSEMIREFYERHFDKEAIWY</sequence>
<dbReference type="InterPro" id="IPR001387">
    <property type="entry name" value="Cro/C1-type_HTH"/>
</dbReference>
<name>A0ABS1J0V6_9FIRM</name>
<dbReference type="InterPro" id="IPR010982">
    <property type="entry name" value="Lambda_DNA-bd_dom_sf"/>
</dbReference>
<dbReference type="SUPFAM" id="SSF47413">
    <property type="entry name" value="lambda repressor-like DNA-binding domains"/>
    <property type="match status" value="2"/>
</dbReference>
<organism evidence="2 3">
    <name type="scientific">Catonella massiliensis</name>
    <dbReference type="NCBI Taxonomy" id="2799636"/>
    <lineage>
        <taxon>Bacteria</taxon>
        <taxon>Bacillati</taxon>
        <taxon>Bacillota</taxon>
        <taxon>Clostridia</taxon>
        <taxon>Lachnospirales</taxon>
        <taxon>Lachnospiraceae</taxon>
        <taxon>Catonella</taxon>
    </lineage>
</organism>
<dbReference type="PANTHER" id="PTHR37038">
    <property type="entry name" value="TRANSCRIPTIONAL REGULATOR-RELATED"/>
    <property type="match status" value="1"/>
</dbReference>